<gene>
    <name evidence="2" type="ORF">MCHLO_02030</name>
</gene>
<accession>A0ABQ0KZT0</accession>
<feature type="region of interest" description="Disordered" evidence="1">
    <location>
        <begin position="29"/>
        <end position="114"/>
    </location>
</feature>
<dbReference type="Proteomes" id="UP000815677">
    <property type="component" value="Unassembled WGS sequence"/>
</dbReference>
<evidence type="ECO:0000256" key="1">
    <source>
        <dbReference type="SAM" id="MobiDB-lite"/>
    </source>
</evidence>
<sequence>MNVHPPVPELRRAVHLDIVDLLAQTVLDGAMQDSPEPRCTTGAQSQTANDRNGNTTAPFSLKSFNPASCPSSNEAAGNHPIIVLEDATSGGFSRNDNAKAGMREENGVGGSMRW</sequence>
<feature type="compositionally biased region" description="Polar residues" evidence="1">
    <location>
        <begin position="41"/>
        <end position="75"/>
    </location>
</feature>
<dbReference type="EMBL" id="DF839699">
    <property type="protein sequence ID" value="GAT44401.1"/>
    <property type="molecule type" value="Genomic_DNA"/>
</dbReference>
<proteinExistence type="predicted"/>
<protein>
    <submittedName>
        <fullName evidence="2">Uncharacterized protein</fullName>
    </submittedName>
</protein>
<reference evidence="2" key="1">
    <citation type="submission" date="2014-09" db="EMBL/GenBank/DDBJ databases">
        <title>Genome sequence of the luminous mushroom Mycena chlorophos for searching fungal bioluminescence genes.</title>
        <authorList>
            <person name="Tanaka Y."/>
            <person name="Kasuga D."/>
            <person name="Oba Y."/>
            <person name="Hase S."/>
            <person name="Sato K."/>
            <person name="Oba Y."/>
            <person name="Sakakibara Y."/>
        </authorList>
    </citation>
    <scope>NUCLEOTIDE SEQUENCE</scope>
</reference>
<organism evidence="2 3">
    <name type="scientific">Mycena chlorophos</name>
    <name type="common">Agaric fungus</name>
    <name type="synonym">Agaricus chlorophos</name>
    <dbReference type="NCBI Taxonomy" id="658473"/>
    <lineage>
        <taxon>Eukaryota</taxon>
        <taxon>Fungi</taxon>
        <taxon>Dikarya</taxon>
        <taxon>Basidiomycota</taxon>
        <taxon>Agaricomycotina</taxon>
        <taxon>Agaricomycetes</taxon>
        <taxon>Agaricomycetidae</taxon>
        <taxon>Agaricales</taxon>
        <taxon>Marasmiineae</taxon>
        <taxon>Mycenaceae</taxon>
        <taxon>Mycena</taxon>
    </lineage>
</organism>
<evidence type="ECO:0000313" key="3">
    <source>
        <dbReference type="Proteomes" id="UP000815677"/>
    </source>
</evidence>
<evidence type="ECO:0000313" key="2">
    <source>
        <dbReference type="EMBL" id="GAT44401.1"/>
    </source>
</evidence>
<name>A0ABQ0KZT0_MYCCL</name>
<keyword evidence="3" id="KW-1185">Reference proteome</keyword>